<dbReference type="EMBL" id="CM003104">
    <property type="protein sequence ID" value="KUI71695.1"/>
    <property type="molecule type" value="Genomic_DNA"/>
</dbReference>
<gene>
    <name evidence="2" type="ORF">VM1G_11747</name>
</gene>
<evidence type="ECO:0000256" key="1">
    <source>
        <dbReference type="SAM" id="MobiDB-lite"/>
    </source>
</evidence>
<evidence type="ECO:0000313" key="2">
    <source>
        <dbReference type="EMBL" id="KUI71695.1"/>
    </source>
</evidence>
<evidence type="ECO:0000313" key="3">
    <source>
        <dbReference type="Proteomes" id="UP000078559"/>
    </source>
</evidence>
<dbReference type="AlphaFoldDB" id="A0A194W6J2"/>
<sequence length="65" mass="7160">MQPPMSTSLCAMLVRGGGADDRAERPRHSVHLMKRPANGIPSSYTVQPDGVKTEDWVTNKPARKE</sequence>
<accession>A0A194W6J2</accession>
<name>A0A194W6J2_CYTMA</name>
<feature type="compositionally biased region" description="Basic and acidic residues" evidence="1">
    <location>
        <begin position="51"/>
        <end position="65"/>
    </location>
</feature>
<protein>
    <submittedName>
        <fullName evidence="2">Uncharacterized protein</fullName>
    </submittedName>
</protein>
<keyword evidence="3" id="KW-1185">Reference proteome</keyword>
<organism evidence="2 3">
    <name type="scientific">Cytospora mali</name>
    <name type="common">Apple Valsa canker fungus</name>
    <name type="synonym">Valsa mali</name>
    <dbReference type="NCBI Taxonomy" id="578113"/>
    <lineage>
        <taxon>Eukaryota</taxon>
        <taxon>Fungi</taxon>
        <taxon>Dikarya</taxon>
        <taxon>Ascomycota</taxon>
        <taxon>Pezizomycotina</taxon>
        <taxon>Sordariomycetes</taxon>
        <taxon>Sordariomycetidae</taxon>
        <taxon>Diaporthales</taxon>
        <taxon>Cytosporaceae</taxon>
        <taxon>Cytospora</taxon>
    </lineage>
</organism>
<reference evidence="2" key="1">
    <citation type="submission" date="2014-12" db="EMBL/GenBank/DDBJ databases">
        <title>Genome Sequence of Valsa Canker Pathogens Uncovers a Specific Adaption of Colonization on Woody Bark.</title>
        <authorList>
            <person name="Yin Z."/>
            <person name="Liu H."/>
            <person name="Gao X."/>
            <person name="Li Z."/>
            <person name="Song N."/>
            <person name="Ke X."/>
            <person name="Dai Q."/>
            <person name="Wu Y."/>
            <person name="Sun Y."/>
            <person name="Xu J.-R."/>
            <person name="Kang Z.K."/>
            <person name="Wang L."/>
            <person name="Huang L."/>
        </authorList>
    </citation>
    <scope>NUCLEOTIDE SEQUENCE [LARGE SCALE GENOMIC DNA]</scope>
    <source>
        <strain evidence="2">03-8</strain>
    </source>
</reference>
<feature type="region of interest" description="Disordered" evidence="1">
    <location>
        <begin position="34"/>
        <end position="65"/>
    </location>
</feature>
<dbReference type="Proteomes" id="UP000078559">
    <property type="component" value="Chromosome 7"/>
</dbReference>
<proteinExistence type="predicted"/>